<dbReference type="EMBL" id="SMRU01000009">
    <property type="protein sequence ID" value="TDF96834.1"/>
    <property type="molecule type" value="Genomic_DNA"/>
</dbReference>
<evidence type="ECO:0000256" key="2">
    <source>
        <dbReference type="ARBA" id="ARBA00022801"/>
    </source>
</evidence>
<sequence length="348" mass="37120">MTLFGIDVSSAQHGIDTGAVPSDIVMIKLTGGTGYVNPDFDAELAKAKADNKGVLAYHFYHEEYLEGTPDQEAQFFLSHVMPYLDGTVGVALDYEPTPTGRFNALDPAQSKAWCDIVHAQSGVVPWGYGPVSTIGAGLRSVSDAGYPIWAAAYTLGYQPIYGYTPPVGPLGVPAGMNVKMWQFTSSGHLPNWPNELDLNIFYGTRAEFDALCAVGGAINPQGYKPTPPSEDDGMSQAEVLEIQGFIDTLQTELQKSVGEVTQQLIQDQIRDLTAHVDASIQAALFASEKFDQKAGQDEGAVIINEVRANANMLVAIAAKNAPAVAAAIPADIAQAVADELAKRLTETK</sequence>
<dbReference type="AlphaFoldDB" id="A0A4V2ZTE8"/>
<protein>
    <recommendedName>
        <fullName evidence="6">Lysozyme</fullName>
    </recommendedName>
</protein>
<dbReference type="InterPro" id="IPR002053">
    <property type="entry name" value="Glyco_hydro_25"/>
</dbReference>
<dbReference type="PANTHER" id="PTHR34135">
    <property type="entry name" value="LYSOZYME"/>
    <property type="match status" value="1"/>
</dbReference>
<proteinExistence type="inferred from homology"/>
<dbReference type="Gene3D" id="3.20.20.80">
    <property type="entry name" value="Glycosidases"/>
    <property type="match status" value="1"/>
</dbReference>
<dbReference type="GO" id="GO:0016052">
    <property type="term" value="P:carbohydrate catabolic process"/>
    <property type="evidence" value="ECO:0007669"/>
    <property type="project" value="TreeGrafter"/>
</dbReference>
<keyword evidence="5" id="KW-1185">Reference proteome</keyword>
<dbReference type="PROSITE" id="PS51904">
    <property type="entry name" value="GLYCOSYL_HYDROL_F25_2"/>
    <property type="match status" value="1"/>
</dbReference>
<dbReference type="GO" id="GO:0003796">
    <property type="term" value="F:lysozyme activity"/>
    <property type="evidence" value="ECO:0007669"/>
    <property type="project" value="InterPro"/>
</dbReference>
<dbReference type="InterPro" id="IPR018077">
    <property type="entry name" value="Glyco_hydro_fam25_subgr"/>
</dbReference>
<comment type="similarity">
    <text evidence="1">Belongs to the glycosyl hydrolase 25 family.</text>
</comment>
<reference evidence="4 5" key="1">
    <citation type="submission" date="2019-03" db="EMBL/GenBank/DDBJ databases">
        <title>Whole genome sequence of Arthrobacter sp JH1-1.</title>
        <authorList>
            <person name="Trinh H.N."/>
        </authorList>
    </citation>
    <scope>NUCLEOTIDE SEQUENCE [LARGE SCALE GENOMIC DNA]</scope>
    <source>
        <strain evidence="4 5">JH1-1</strain>
    </source>
</reference>
<organism evidence="4 5">
    <name type="scientific">Arthrobacter terricola</name>
    <dbReference type="NCBI Taxonomy" id="2547396"/>
    <lineage>
        <taxon>Bacteria</taxon>
        <taxon>Bacillati</taxon>
        <taxon>Actinomycetota</taxon>
        <taxon>Actinomycetes</taxon>
        <taxon>Micrococcales</taxon>
        <taxon>Micrococcaceae</taxon>
        <taxon>Arthrobacter</taxon>
    </lineage>
</organism>
<evidence type="ECO:0008006" key="6">
    <source>
        <dbReference type="Google" id="ProtNLM"/>
    </source>
</evidence>
<dbReference type="Proteomes" id="UP000295511">
    <property type="component" value="Unassembled WGS sequence"/>
</dbReference>
<dbReference type="OrthoDB" id="4953179at2"/>
<comment type="caution">
    <text evidence="4">The sequence shown here is derived from an EMBL/GenBank/DDBJ whole genome shotgun (WGS) entry which is preliminary data.</text>
</comment>
<evidence type="ECO:0000313" key="4">
    <source>
        <dbReference type="EMBL" id="TDF96834.1"/>
    </source>
</evidence>
<gene>
    <name evidence="4" type="ORF">E1809_08920</name>
</gene>
<evidence type="ECO:0000256" key="1">
    <source>
        <dbReference type="ARBA" id="ARBA00010646"/>
    </source>
</evidence>
<dbReference type="RefSeq" id="WP_133203883.1">
    <property type="nucleotide sequence ID" value="NZ_SMRU01000009.1"/>
</dbReference>
<name>A0A4V2ZTE8_9MICC</name>
<dbReference type="PANTHER" id="PTHR34135:SF2">
    <property type="entry name" value="LYSOZYME"/>
    <property type="match status" value="1"/>
</dbReference>
<dbReference type="GO" id="GO:0016998">
    <property type="term" value="P:cell wall macromolecule catabolic process"/>
    <property type="evidence" value="ECO:0007669"/>
    <property type="project" value="InterPro"/>
</dbReference>
<dbReference type="SUPFAM" id="SSF51445">
    <property type="entry name" value="(Trans)glycosidases"/>
    <property type="match status" value="1"/>
</dbReference>
<dbReference type="SMART" id="SM00641">
    <property type="entry name" value="Glyco_25"/>
    <property type="match status" value="1"/>
</dbReference>
<dbReference type="Pfam" id="PF01183">
    <property type="entry name" value="Glyco_hydro_25"/>
    <property type="match status" value="1"/>
</dbReference>
<dbReference type="GO" id="GO:0009253">
    <property type="term" value="P:peptidoglycan catabolic process"/>
    <property type="evidence" value="ECO:0007669"/>
    <property type="project" value="InterPro"/>
</dbReference>
<evidence type="ECO:0000256" key="3">
    <source>
        <dbReference type="ARBA" id="ARBA00023295"/>
    </source>
</evidence>
<accession>A0A4V2ZTE8</accession>
<evidence type="ECO:0000313" key="5">
    <source>
        <dbReference type="Proteomes" id="UP000295511"/>
    </source>
</evidence>
<keyword evidence="3" id="KW-0326">Glycosidase</keyword>
<keyword evidence="2" id="KW-0378">Hydrolase</keyword>
<dbReference type="InterPro" id="IPR017853">
    <property type="entry name" value="GH"/>
</dbReference>